<evidence type="ECO:0000313" key="1">
    <source>
        <dbReference type="EMBL" id="MFC3533662.1"/>
    </source>
</evidence>
<evidence type="ECO:0000313" key="2">
    <source>
        <dbReference type="Proteomes" id="UP001595741"/>
    </source>
</evidence>
<dbReference type="Proteomes" id="UP001595741">
    <property type="component" value="Unassembled WGS sequence"/>
</dbReference>
<dbReference type="EMBL" id="JBHRXN010000036">
    <property type="protein sequence ID" value="MFC3533662.1"/>
    <property type="molecule type" value="Genomic_DNA"/>
</dbReference>
<gene>
    <name evidence="1" type="ORF">ACFOLG_15940</name>
</gene>
<name>A0ABV7RJR1_9NEIS</name>
<keyword evidence="2" id="KW-1185">Reference proteome</keyword>
<sequence length="67" mass="7194">MGITVAGVDVTIFSRTAAAAKVGRMAGAGDNDGLGRAARKNRISRLDKARIKNADAAYDRYVRRPFL</sequence>
<accession>A0ABV7RJR1</accession>
<dbReference type="RefSeq" id="WP_386093615.1">
    <property type="nucleotide sequence ID" value="NZ_JBHRXN010000036.1"/>
</dbReference>
<comment type="caution">
    <text evidence="1">The sequence shown here is derived from an EMBL/GenBank/DDBJ whole genome shotgun (WGS) entry which is preliminary data.</text>
</comment>
<protein>
    <submittedName>
        <fullName evidence="1">Uncharacterized protein</fullName>
    </submittedName>
</protein>
<proteinExistence type="predicted"/>
<organism evidence="1 2">
    <name type="scientific">Vogesella facilis</name>
    <dbReference type="NCBI Taxonomy" id="1655232"/>
    <lineage>
        <taxon>Bacteria</taxon>
        <taxon>Pseudomonadati</taxon>
        <taxon>Pseudomonadota</taxon>
        <taxon>Betaproteobacteria</taxon>
        <taxon>Neisseriales</taxon>
        <taxon>Chromobacteriaceae</taxon>
        <taxon>Vogesella</taxon>
    </lineage>
</organism>
<reference evidence="2" key="1">
    <citation type="journal article" date="2019" name="Int. J. Syst. Evol. Microbiol.">
        <title>The Global Catalogue of Microorganisms (GCM) 10K type strain sequencing project: providing services to taxonomists for standard genome sequencing and annotation.</title>
        <authorList>
            <consortium name="The Broad Institute Genomics Platform"/>
            <consortium name="The Broad Institute Genome Sequencing Center for Infectious Disease"/>
            <person name="Wu L."/>
            <person name="Ma J."/>
        </authorList>
    </citation>
    <scope>NUCLEOTIDE SEQUENCE [LARGE SCALE GENOMIC DNA]</scope>
    <source>
        <strain evidence="2">KCTC 42742</strain>
    </source>
</reference>